<gene>
    <name evidence="1" type="ORF">GCM10022392_07610</name>
</gene>
<dbReference type="RefSeq" id="WP_345101124.1">
    <property type="nucleotide sequence ID" value="NZ_BAABCV010000002.1"/>
</dbReference>
<evidence type="ECO:0000313" key="2">
    <source>
        <dbReference type="Proteomes" id="UP001500841"/>
    </source>
</evidence>
<sequence>MSRQIRFIPQRQFHVLVNDADEEQNITVLPSDEGNFRVIKQGEILGEITYTAQKKIVCYKGRFKKAVMDQLEKHIHHYCSYAF</sequence>
<keyword evidence="2" id="KW-1185">Reference proteome</keyword>
<evidence type="ECO:0000313" key="1">
    <source>
        <dbReference type="EMBL" id="GAA4088839.1"/>
    </source>
</evidence>
<protein>
    <submittedName>
        <fullName evidence="1">Uncharacterized protein</fullName>
    </submittedName>
</protein>
<dbReference type="Proteomes" id="UP001500841">
    <property type="component" value="Unassembled WGS sequence"/>
</dbReference>
<comment type="caution">
    <text evidence="1">The sequence shown here is derived from an EMBL/GenBank/DDBJ whole genome shotgun (WGS) entry which is preliminary data.</text>
</comment>
<organism evidence="1 2">
    <name type="scientific">Mucilaginibacter panaciglaebae</name>
    <dbReference type="NCBI Taxonomy" id="502331"/>
    <lineage>
        <taxon>Bacteria</taxon>
        <taxon>Pseudomonadati</taxon>
        <taxon>Bacteroidota</taxon>
        <taxon>Sphingobacteriia</taxon>
        <taxon>Sphingobacteriales</taxon>
        <taxon>Sphingobacteriaceae</taxon>
        <taxon>Mucilaginibacter</taxon>
    </lineage>
</organism>
<name>A0ABP7WGS0_9SPHI</name>
<proteinExistence type="predicted"/>
<reference evidence="2" key="1">
    <citation type="journal article" date="2019" name="Int. J. Syst. Evol. Microbiol.">
        <title>The Global Catalogue of Microorganisms (GCM) 10K type strain sequencing project: providing services to taxonomists for standard genome sequencing and annotation.</title>
        <authorList>
            <consortium name="The Broad Institute Genomics Platform"/>
            <consortium name="The Broad Institute Genome Sequencing Center for Infectious Disease"/>
            <person name="Wu L."/>
            <person name="Ma J."/>
        </authorList>
    </citation>
    <scope>NUCLEOTIDE SEQUENCE [LARGE SCALE GENOMIC DNA]</scope>
    <source>
        <strain evidence="2">JCM 17085</strain>
    </source>
</reference>
<dbReference type="EMBL" id="BAABCV010000002">
    <property type="protein sequence ID" value="GAA4088839.1"/>
    <property type="molecule type" value="Genomic_DNA"/>
</dbReference>
<accession>A0ABP7WGS0</accession>